<name>A0A367ETE6_9ACTN</name>
<keyword evidence="5" id="KW-1185">Reference proteome</keyword>
<dbReference type="AlphaFoldDB" id="A0A367ETE6"/>
<evidence type="ECO:0000256" key="2">
    <source>
        <dbReference type="SAM" id="MobiDB-lite"/>
    </source>
</evidence>
<sequence length="281" mass="31245">MSPVETRSRTAAWFPGPAPEDGPAPARLVCIPYAGGTASLFREWQRRLGPEVEVVSVQLPGRGLRLREQPYTASAALVPDLASALVEAGLCRDYALFGHSMGALLAYEVACELRERGEQEPFHLYVSGSRAPHLYGTREDHLLSDEELRALVSDLGGLERDRAVDTAYFERRLPVLRADLRVCETYRWRPRRPLRCPMTAFSASRDVLASAPQTEAWRDYTSGSFLRRHFQGDHFFLNDGPTRERLLRSLSDELAGAGADLPARAAGSQSAHARREAPWTS</sequence>
<organism evidence="4 5">
    <name type="scientific">Streptomyces diacarni</name>
    <dbReference type="NCBI Taxonomy" id="2800381"/>
    <lineage>
        <taxon>Bacteria</taxon>
        <taxon>Bacillati</taxon>
        <taxon>Actinomycetota</taxon>
        <taxon>Actinomycetes</taxon>
        <taxon>Kitasatosporales</taxon>
        <taxon>Streptomycetaceae</taxon>
        <taxon>Streptomyces</taxon>
    </lineage>
</organism>
<dbReference type="GO" id="GO:0008610">
    <property type="term" value="P:lipid biosynthetic process"/>
    <property type="evidence" value="ECO:0007669"/>
    <property type="project" value="TreeGrafter"/>
</dbReference>
<dbReference type="EMBL" id="QOIN01000046">
    <property type="protein sequence ID" value="RCG21311.1"/>
    <property type="molecule type" value="Genomic_DNA"/>
</dbReference>
<dbReference type="RefSeq" id="WP_114022946.1">
    <property type="nucleotide sequence ID" value="NZ_QOIN01000046.1"/>
</dbReference>
<dbReference type="Gene3D" id="3.40.50.1820">
    <property type="entry name" value="alpha/beta hydrolase"/>
    <property type="match status" value="1"/>
</dbReference>
<evidence type="ECO:0000313" key="5">
    <source>
        <dbReference type="Proteomes" id="UP000252914"/>
    </source>
</evidence>
<dbReference type="InterPro" id="IPR001031">
    <property type="entry name" value="Thioesterase"/>
</dbReference>
<dbReference type="PANTHER" id="PTHR11487">
    <property type="entry name" value="THIOESTERASE"/>
    <property type="match status" value="1"/>
</dbReference>
<feature type="domain" description="Thioesterase" evidence="3">
    <location>
        <begin position="27"/>
        <end position="252"/>
    </location>
</feature>
<dbReference type="Pfam" id="PF00975">
    <property type="entry name" value="Thioesterase"/>
    <property type="match status" value="1"/>
</dbReference>
<comment type="caution">
    <text evidence="4">The sequence shown here is derived from an EMBL/GenBank/DDBJ whole genome shotgun (WGS) entry which is preliminary data.</text>
</comment>
<dbReference type="PANTHER" id="PTHR11487:SF0">
    <property type="entry name" value="S-ACYL FATTY ACID SYNTHASE THIOESTERASE, MEDIUM CHAIN"/>
    <property type="match status" value="1"/>
</dbReference>
<evidence type="ECO:0000259" key="3">
    <source>
        <dbReference type="Pfam" id="PF00975"/>
    </source>
</evidence>
<proteinExistence type="inferred from homology"/>
<comment type="similarity">
    <text evidence="1">Belongs to the thioesterase family.</text>
</comment>
<evidence type="ECO:0000313" key="4">
    <source>
        <dbReference type="EMBL" id="RCG21311.1"/>
    </source>
</evidence>
<dbReference type="SUPFAM" id="SSF53474">
    <property type="entry name" value="alpha/beta-Hydrolases"/>
    <property type="match status" value="1"/>
</dbReference>
<dbReference type="Proteomes" id="UP000252914">
    <property type="component" value="Unassembled WGS sequence"/>
</dbReference>
<protein>
    <submittedName>
        <fullName evidence="4">Thioesterase</fullName>
    </submittedName>
</protein>
<feature type="region of interest" description="Disordered" evidence="2">
    <location>
        <begin position="260"/>
        <end position="281"/>
    </location>
</feature>
<evidence type="ECO:0000256" key="1">
    <source>
        <dbReference type="ARBA" id="ARBA00007169"/>
    </source>
</evidence>
<gene>
    <name evidence="4" type="ORF">DTL70_17845</name>
</gene>
<dbReference type="InterPro" id="IPR029058">
    <property type="entry name" value="AB_hydrolase_fold"/>
</dbReference>
<accession>A0A367ETE6</accession>
<dbReference type="InterPro" id="IPR012223">
    <property type="entry name" value="TEII"/>
</dbReference>
<reference evidence="4 5" key="1">
    <citation type="submission" date="2018-06" db="EMBL/GenBank/DDBJ databases">
        <title>Streptomyces reniochalinae sp. nov. and Streptomyces diacarnus sp. nov. from marine sponges.</title>
        <authorList>
            <person name="Li L."/>
        </authorList>
    </citation>
    <scope>NUCLEOTIDE SEQUENCE [LARGE SCALE GENOMIC DNA]</scope>
    <source>
        <strain evidence="4 5">LHW51701</strain>
    </source>
</reference>